<dbReference type="Pfam" id="PF26200">
    <property type="entry name" value="Rcat_RNF216"/>
    <property type="match status" value="1"/>
</dbReference>
<dbReference type="EMBL" id="JNBS01002284">
    <property type="protein sequence ID" value="OQR93047.1"/>
    <property type="molecule type" value="Genomic_DNA"/>
</dbReference>
<accession>A0A1V9Z563</accession>
<name>A0A1V9Z563_9STRA</name>
<dbReference type="AlphaFoldDB" id="A0A1V9Z563"/>
<sequence length="356" mass="41500">CTKEFVKVQTQSVLQGLVVKLNCPICIQPINLVSWHERLLGNDDEILQFEERIRVSCAVTCPSCHDAETMLPDPRESMPPLKLPTSLARRIQELKTLCGRYCRHHLHIEELYLFIHDIFLQYSSHILETILPLIHDTERRAICHTAGHHTGGPRASLESTEDIAQCPECKLHFVKSDGCDSMNCFCGQYFSWQNERMSLRFYPAYMETWTNPNYAPLVKYFSTIFGGNGKEEDQLIDLGHIVISIQNQSGVIHLEFVDPRNTPNKYLREVVIPQCKRPEIRKAIRRVINYLKDLMWQRRWKKVLAEIESDMIARNAKEYWENHRANISKDDKEALDEEIKGIFGMDTDYINKTFLF</sequence>
<keyword evidence="2" id="KW-1185">Reference proteome</keyword>
<reference evidence="1 2" key="1">
    <citation type="journal article" date="2014" name="Genome Biol. Evol.">
        <title>The secreted proteins of Achlya hypogyna and Thraustotheca clavata identify the ancestral oomycete secretome and reveal gene acquisitions by horizontal gene transfer.</title>
        <authorList>
            <person name="Misner I."/>
            <person name="Blouin N."/>
            <person name="Leonard G."/>
            <person name="Richards T.A."/>
            <person name="Lane C.E."/>
        </authorList>
    </citation>
    <scope>NUCLEOTIDE SEQUENCE [LARGE SCALE GENOMIC DNA]</scope>
    <source>
        <strain evidence="1 2">ATCC 34112</strain>
    </source>
</reference>
<evidence type="ECO:0000313" key="1">
    <source>
        <dbReference type="EMBL" id="OQR93047.1"/>
    </source>
</evidence>
<feature type="non-terminal residue" evidence="1">
    <location>
        <position position="1"/>
    </location>
</feature>
<gene>
    <name evidence="1" type="ORF">THRCLA_08563</name>
</gene>
<organism evidence="1 2">
    <name type="scientific">Thraustotheca clavata</name>
    <dbReference type="NCBI Taxonomy" id="74557"/>
    <lineage>
        <taxon>Eukaryota</taxon>
        <taxon>Sar</taxon>
        <taxon>Stramenopiles</taxon>
        <taxon>Oomycota</taxon>
        <taxon>Saprolegniomycetes</taxon>
        <taxon>Saprolegniales</taxon>
        <taxon>Achlyaceae</taxon>
        <taxon>Thraustotheca</taxon>
    </lineage>
</organism>
<evidence type="ECO:0000313" key="2">
    <source>
        <dbReference type="Proteomes" id="UP000243217"/>
    </source>
</evidence>
<proteinExistence type="predicted"/>
<protein>
    <submittedName>
        <fullName evidence="1">Uncharacterized protein</fullName>
    </submittedName>
</protein>
<feature type="non-terminal residue" evidence="1">
    <location>
        <position position="356"/>
    </location>
</feature>
<dbReference type="SUPFAM" id="SSF57850">
    <property type="entry name" value="RING/U-box"/>
    <property type="match status" value="1"/>
</dbReference>
<dbReference type="Gene3D" id="1.20.120.1750">
    <property type="match status" value="1"/>
</dbReference>
<dbReference type="Proteomes" id="UP000243217">
    <property type="component" value="Unassembled WGS sequence"/>
</dbReference>
<comment type="caution">
    <text evidence="1">The sequence shown here is derived from an EMBL/GenBank/DDBJ whole genome shotgun (WGS) entry which is preliminary data.</text>
</comment>